<proteinExistence type="predicted"/>
<protein>
    <submittedName>
        <fullName evidence="5">2-oxoglutarate ferredoxin oxidoreductase subunit delta</fullName>
    </submittedName>
</protein>
<dbReference type="InterPro" id="IPR017896">
    <property type="entry name" value="4Fe4S_Fe-S-bd"/>
</dbReference>
<dbReference type="STRING" id="57664.SAMN05661003_10836"/>
<keyword evidence="2" id="KW-0408">Iron</keyword>
<dbReference type="EMBL" id="FNAQ01000008">
    <property type="protein sequence ID" value="SDE33168.1"/>
    <property type="molecule type" value="Genomic_DNA"/>
</dbReference>
<evidence type="ECO:0000256" key="1">
    <source>
        <dbReference type="ARBA" id="ARBA00022723"/>
    </source>
</evidence>
<dbReference type="GO" id="GO:0046872">
    <property type="term" value="F:metal ion binding"/>
    <property type="evidence" value="ECO:0007669"/>
    <property type="project" value="UniProtKB-KW"/>
</dbReference>
<dbReference type="PANTHER" id="PTHR43122:SF2">
    <property type="entry name" value="FERREDOXIN SUBUNIT OF PYRUVATE:FLAVODOXIN OXIDOREDUCTASE"/>
    <property type="match status" value="1"/>
</dbReference>
<accession>A0A1G7C1E5</accession>
<keyword evidence="3" id="KW-0411">Iron-sulfur</keyword>
<feature type="domain" description="4Fe-4S ferredoxin-type" evidence="4">
    <location>
        <begin position="3"/>
        <end position="32"/>
    </location>
</feature>
<dbReference type="AlphaFoldDB" id="A0A1G7C1E5"/>
<organism evidence="5 6">
    <name type="scientific">Desulfuromonas thiophila</name>
    <dbReference type="NCBI Taxonomy" id="57664"/>
    <lineage>
        <taxon>Bacteria</taxon>
        <taxon>Pseudomonadati</taxon>
        <taxon>Thermodesulfobacteriota</taxon>
        <taxon>Desulfuromonadia</taxon>
        <taxon>Desulfuromonadales</taxon>
        <taxon>Desulfuromonadaceae</taxon>
        <taxon>Desulfuromonas</taxon>
    </lineage>
</organism>
<dbReference type="Gene3D" id="3.30.70.20">
    <property type="match status" value="1"/>
</dbReference>
<evidence type="ECO:0000313" key="6">
    <source>
        <dbReference type="Proteomes" id="UP000243205"/>
    </source>
</evidence>
<feature type="domain" description="4Fe-4S ferredoxin-type" evidence="4">
    <location>
        <begin position="41"/>
        <end position="71"/>
    </location>
</feature>
<evidence type="ECO:0000256" key="2">
    <source>
        <dbReference type="ARBA" id="ARBA00023004"/>
    </source>
</evidence>
<dbReference type="PROSITE" id="PS51379">
    <property type="entry name" value="4FE4S_FER_2"/>
    <property type="match status" value="2"/>
</dbReference>
<dbReference type="PANTHER" id="PTHR43122">
    <property type="entry name" value="FERREDOXIN SUBUNIT OF PYRUVATE:FLAVODOXIN OXIDOREDUCTASE-RELATED"/>
    <property type="match status" value="1"/>
</dbReference>
<dbReference type="GO" id="GO:0051536">
    <property type="term" value="F:iron-sulfur cluster binding"/>
    <property type="evidence" value="ECO:0007669"/>
    <property type="project" value="UniProtKB-KW"/>
</dbReference>
<evidence type="ECO:0000256" key="3">
    <source>
        <dbReference type="ARBA" id="ARBA00023014"/>
    </source>
</evidence>
<dbReference type="SUPFAM" id="SSF54862">
    <property type="entry name" value="4Fe-4S ferredoxins"/>
    <property type="match status" value="1"/>
</dbReference>
<dbReference type="PROSITE" id="PS00198">
    <property type="entry name" value="4FE4S_FER_1"/>
    <property type="match status" value="2"/>
</dbReference>
<gene>
    <name evidence="5" type="ORF">SAMN05661003_10836</name>
</gene>
<dbReference type="InterPro" id="IPR017900">
    <property type="entry name" value="4Fe4S_Fe_S_CS"/>
</dbReference>
<sequence>MANRIIIDEALCKGCGLCTLACPLKLIEMSTELNRHGFLPAVISAENLARCSGCALCAQMCPDVAITVFRGC</sequence>
<reference evidence="6" key="1">
    <citation type="submission" date="2016-10" db="EMBL/GenBank/DDBJ databases">
        <authorList>
            <person name="Varghese N."/>
            <person name="Submissions S."/>
        </authorList>
    </citation>
    <scope>NUCLEOTIDE SEQUENCE [LARGE SCALE GENOMIC DNA]</scope>
    <source>
        <strain evidence="6">DSM 8987</strain>
    </source>
</reference>
<evidence type="ECO:0000259" key="4">
    <source>
        <dbReference type="PROSITE" id="PS51379"/>
    </source>
</evidence>
<evidence type="ECO:0000313" key="5">
    <source>
        <dbReference type="EMBL" id="SDE33168.1"/>
    </source>
</evidence>
<keyword evidence="1" id="KW-0479">Metal-binding</keyword>
<keyword evidence="6" id="KW-1185">Reference proteome</keyword>
<dbReference type="Proteomes" id="UP000243205">
    <property type="component" value="Unassembled WGS sequence"/>
</dbReference>
<dbReference type="RefSeq" id="WP_245691417.1">
    <property type="nucleotide sequence ID" value="NZ_CALFZY010000008.1"/>
</dbReference>
<dbReference type="Pfam" id="PF12838">
    <property type="entry name" value="Fer4_7"/>
    <property type="match status" value="1"/>
</dbReference>
<name>A0A1G7C1E5_9BACT</name>